<sequence length="84" mass="9346">MLAALLSVLPPALRADAADVQAGAEIFEQRCAGLCHQAPAARQLKPQQWRIVLNTMQTRMEHAGMTPLSEQELEQVFRYLTASR</sequence>
<dbReference type="EMBL" id="CP013099">
    <property type="protein sequence ID" value="ALP54505.1"/>
    <property type="molecule type" value="Genomic_DNA"/>
</dbReference>
<dbReference type="GO" id="GO:0020037">
    <property type="term" value="F:heme binding"/>
    <property type="evidence" value="ECO:0007669"/>
    <property type="project" value="InterPro"/>
</dbReference>
<gene>
    <name evidence="1" type="ORF">Tel_15855</name>
</gene>
<keyword evidence="2" id="KW-1185">Reference proteome</keyword>
<dbReference type="SUPFAM" id="SSF46626">
    <property type="entry name" value="Cytochrome c"/>
    <property type="match status" value="1"/>
</dbReference>
<evidence type="ECO:0008006" key="3">
    <source>
        <dbReference type="Google" id="ProtNLM"/>
    </source>
</evidence>
<dbReference type="STRING" id="1748243.Tel_15855"/>
<dbReference type="Gene3D" id="1.10.760.10">
    <property type="entry name" value="Cytochrome c-like domain"/>
    <property type="match status" value="1"/>
</dbReference>
<name>A0A0S2TH62_9GAMM</name>
<dbReference type="AlphaFoldDB" id="A0A0S2TH62"/>
<dbReference type="Proteomes" id="UP000055136">
    <property type="component" value="Chromosome"/>
</dbReference>
<evidence type="ECO:0000313" key="1">
    <source>
        <dbReference type="EMBL" id="ALP54505.1"/>
    </source>
</evidence>
<dbReference type="GO" id="GO:0009055">
    <property type="term" value="F:electron transfer activity"/>
    <property type="evidence" value="ECO:0007669"/>
    <property type="project" value="InterPro"/>
</dbReference>
<dbReference type="InterPro" id="IPR036909">
    <property type="entry name" value="Cyt_c-like_dom_sf"/>
</dbReference>
<evidence type="ECO:0000313" key="2">
    <source>
        <dbReference type="Proteomes" id="UP000055136"/>
    </source>
</evidence>
<reference evidence="1" key="1">
    <citation type="submission" date="2015-10" db="EMBL/GenBank/DDBJ databases">
        <title>Description of Candidatus Tenderia electrophaga gen. nov, sp. nov., an Uncultivated Electroautotroph from a Biocathode Enrichment.</title>
        <authorList>
            <person name="Eddie B.J."/>
            <person name="Malanoski A.P."/>
            <person name="Wang Z."/>
            <person name="Hall R.J."/>
            <person name="Oh S.D."/>
            <person name="Heiner C."/>
            <person name="Lin B."/>
            <person name="Strycharz-Glaven S.M."/>
        </authorList>
    </citation>
    <scope>NUCLEOTIDE SEQUENCE [LARGE SCALE GENOMIC DNA]</scope>
    <source>
        <strain evidence="1">NRL1</strain>
    </source>
</reference>
<accession>A0A0S2TH62</accession>
<proteinExistence type="predicted"/>
<dbReference type="KEGG" id="tee:Tel_15855"/>
<organism evidence="1 2">
    <name type="scientific">Candidatus Tenderia electrophaga</name>
    <dbReference type="NCBI Taxonomy" id="1748243"/>
    <lineage>
        <taxon>Bacteria</taxon>
        <taxon>Pseudomonadati</taxon>
        <taxon>Pseudomonadota</taxon>
        <taxon>Gammaproteobacteria</taxon>
        <taxon>Candidatus Tenderiales</taxon>
        <taxon>Candidatus Tenderiaceae</taxon>
        <taxon>Candidatus Tenderia</taxon>
    </lineage>
</organism>
<protein>
    <recommendedName>
        <fullName evidence="3">Cytochrome c domain-containing protein</fullName>
    </recommendedName>
</protein>